<dbReference type="AlphaFoldDB" id="A0A343VRR1"/>
<sequence>MADKWVMNPNRFEIGEDAPGRNGHYRAVPQQNPSPAPTSLCEARVHLPRKLKRLAEPDGTITFGGQDWRFVVGAARTFARAYSSVDKAKIPPPFGYIRHGQWWWWDNTTTRESILETPEAADHVREYLAKLFPRCPVELVDRRTPKAATQ</sequence>
<keyword evidence="1" id="KW-0614">Plasmid</keyword>
<name>A0A343VRR1_9MYCO</name>
<geneLocation type="plasmid" evidence="1">
    <name>pCBMA213_1</name>
</geneLocation>
<dbReference type="EMBL" id="MF600313">
    <property type="protein sequence ID" value="AVN58585.1"/>
    <property type="molecule type" value="Genomic_DNA"/>
</dbReference>
<evidence type="ECO:0000313" key="1">
    <source>
        <dbReference type="EMBL" id="AVN58585.1"/>
    </source>
</evidence>
<organism evidence="1">
    <name type="scientific">Mycolicibacterium sp. CBMA 213</name>
    <dbReference type="NCBI Taxonomy" id="1968788"/>
    <lineage>
        <taxon>Bacteria</taxon>
        <taxon>Bacillati</taxon>
        <taxon>Actinomycetota</taxon>
        <taxon>Actinomycetes</taxon>
        <taxon>Mycobacteriales</taxon>
        <taxon>Mycobacteriaceae</taxon>
        <taxon>Mycolicibacterium</taxon>
    </lineage>
</organism>
<proteinExistence type="predicted"/>
<accession>A0A343VRR1</accession>
<dbReference type="RefSeq" id="WP_155922013.1">
    <property type="nucleotide sequence ID" value="NZ_MF600313.1"/>
</dbReference>
<protein>
    <submittedName>
        <fullName evidence="1">Uncharacterized protein</fullName>
    </submittedName>
</protein>
<reference evidence="1" key="1">
    <citation type="journal article" date="2018" name="Front. Microbiol.">
        <title>Beyond the Limits: tRNA Array Units in Mycobacterium Genomes.</title>
        <authorList>
            <person name="Morgado S.M."/>
            <person name="Vicente A.C."/>
        </authorList>
    </citation>
    <scope>NUCLEOTIDE SEQUENCE</scope>
    <source>
        <strain evidence="1">CBMA 213</strain>
        <plasmid evidence="1">pCBMA213_1</plasmid>
    </source>
</reference>
<gene>
    <name evidence="1" type="ORF">B5P44_p00290</name>
</gene>